<evidence type="ECO:0000313" key="1">
    <source>
        <dbReference type="EMBL" id="EES51592.1"/>
    </source>
</evidence>
<protein>
    <submittedName>
        <fullName evidence="1">Uncharacterized protein</fullName>
    </submittedName>
</protein>
<reference evidence="1 2" key="1">
    <citation type="journal article" date="2009" name="Appl. Environ. Microbiol.">
        <title>Community genomic and proteomic analyses of chemoautotrophic iron-oxidizing "Leptospirillum rubarum" (Group II) and "Leptospirillum ferrodiazotrophum" (Group III) bacteria in acid mine drainage biofilms.</title>
        <authorList>
            <person name="Goltsman D.S."/>
            <person name="Denef V.J."/>
            <person name="Singer S.W."/>
            <person name="VerBerkmoes N.C."/>
            <person name="Lefsrud M."/>
            <person name="Mueller R.S."/>
            <person name="Dick G.J."/>
            <person name="Sun C.L."/>
            <person name="Wheeler K.E."/>
            <person name="Zemla A."/>
            <person name="Baker B.J."/>
            <person name="Hauser L."/>
            <person name="Land M."/>
            <person name="Shah M.B."/>
            <person name="Thelen M.P."/>
            <person name="Hettich R.L."/>
            <person name="Banfield J.F."/>
        </authorList>
    </citation>
    <scope>NUCLEOTIDE SEQUENCE [LARGE SCALE GENOMIC DNA]</scope>
</reference>
<gene>
    <name evidence="1" type="ORF">UBAL3_95680029</name>
</gene>
<sequence>MSDAHLLYRDRKVLSSGAIVEIVIWRLDHPDSERNHGFKYRLFYGRNGQRIVGYDNEKGKGTIDITGIVKNRMCSQRWITSLRTSIPM</sequence>
<dbReference type="EMBL" id="GG693887">
    <property type="protein sequence ID" value="EES51592.1"/>
    <property type="molecule type" value="Genomic_DNA"/>
</dbReference>
<proteinExistence type="predicted"/>
<dbReference type="Proteomes" id="UP000009374">
    <property type="component" value="Unassembled WGS sequence"/>
</dbReference>
<accession>C6I0D7</accession>
<dbReference type="InterPro" id="IPR045397">
    <property type="entry name" value="TumE-like"/>
</dbReference>
<evidence type="ECO:0000313" key="2">
    <source>
        <dbReference type="Proteomes" id="UP000009374"/>
    </source>
</evidence>
<dbReference type="AlphaFoldDB" id="C6I0D7"/>
<name>C6I0D7_9BACT</name>
<keyword evidence="2" id="KW-1185">Reference proteome</keyword>
<dbReference type="Pfam" id="PF20126">
    <property type="entry name" value="TumE"/>
    <property type="match status" value="1"/>
</dbReference>
<organism evidence="1 2">
    <name type="scientific">Leptospirillum ferrodiazotrophum</name>
    <dbReference type="NCBI Taxonomy" id="412449"/>
    <lineage>
        <taxon>Bacteria</taxon>
        <taxon>Pseudomonadati</taxon>
        <taxon>Nitrospirota</taxon>
        <taxon>Nitrospiria</taxon>
        <taxon>Nitrospirales</taxon>
        <taxon>Nitrospiraceae</taxon>
        <taxon>Leptospirillum</taxon>
    </lineage>
</organism>